<reference evidence="1" key="1">
    <citation type="submission" date="2023-05" db="EMBL/GenBank/DDBJ databases">
        <title>Nepenthes gracilis genome sequencing.</title>
        <authorList>
            <person name="Fukushima K."/>
        </authorList>
    </citation>
    <scope>NUCLEOTIDE SEQUENCE</scope>
    <source>
        <strain evidence="1">SING2019-196</strain>
    </source>
</reference>
<comment type="caution">
    <text evidence="1">The sequence shown here is derived from an EMBL/GenBank/DDBJ whole genome shotgun (WGS) entry which is preliminary data.</text>
</comment>
<sequence length="171" mass="19248">MGQERWVPRVWLMPEGVGTSRLRWPSAYWQPGDGGWRQRGRSEGTGYIASKSKAVATRAFSHLLAFLRHRYPKIRKAAVEQVYLVLLQNAHLMAEDRTGKAIEIVSEMCWEGEVEEANQRRLQLYELGGASIGAGALLEKSSGVLTKDVETRRTDADENAFYSSLVESSEF</sequence>
<dbReference type="Proteomes" id="UP001279734">
    <property type="component" value="Unassembled WGS sequence"/>
</dbReference>
<evidence type="ECO:0000313" key="2">
    <source>
        <dbReference type="Proteomes" id="UP001279734"/>
    </source>
</evidence>
<accession>A0AAD3T860</accession>
<name>A0AAD3T860_NEPGR</name>
<evidence type="ECO:0000313" key="1">
    <source>
        <dbReference type="EMBL" id="GMH24341.1"/>
    </source>
</evidence>
<gene>
    <name evidence="1" type="ORF">Nepgr_026184</name>
</gene>
<dbReference type="EMBL" id="BSYO01000027">
    <property type="protein sequence ID" value="GMH24341.1"/>
    <property type="molecule type" value="Genomic_DNA"/>
</dbReference>
<protein>
    <submittedName>
        <fullName evidence="1">Uncharacterized protein</fullName>
    </submittedName>
</protein>
<dbReference type="AlphaFoldDB" id="A0AAD3T860"/>
<organism evidence="1 2">
    <name type="scientific">Nepenthes gracilis</name>
    <name type="common">Slender pitcher plant</name>
    <dbReference type="NCBI Taxonomy" id="150966"/>
    <lineage>
        <taxon>Eukaryota</taxon>
        <taxon>Viridiplantae</taxon>
        <taxon>Streptophyta</taxon>
        <taxon>Embryophyta</taxon>
        <taxon>Tracheophyta</taxon>
        <taxon>Spermatophyta</taxon>
        <taxon>Magnoliopsida</taxon>
        <taxon>eudicotyledons</taxon>
        <taxon>Gunneridae</taxon>
        <taxon>Pentapetalae</taxon>
        <taxon>Caryophyllales</taxon>
        <taxon>Nepenthaceae</taxon>
        <taxon>Nepenthes</taxon>
    </lineage>
</organism>
<proteinExistence type="predicted"/>
<keyword evidence="2" id="KW-1185">Reference proteome</keyword>